<evidence type="ECO:0000313" key="3">
    <source>
        <dbReference type="Proteomes" id="UP000328092"/>
    </source>
</evidence>
<dbReference type="AlphaFoldDB" id="A0A508TD76"/>
<keyword evidence="3" id="KW-1185">Reference proteome</keyword>
<evidence type="ECO:0000256" key="1">
    <source>
        <dbReference type="SAM" id="Phobius"/>
    </source>
</evidence>
<gene>
    <name evidence="2" type="ORF">CI1B_39240</name>
</gene>
<feature type="transmembrane region" description="Helical" evidence="1">
    <location>
        <begin position="94"/>
        <end position="113"/>
    </location>
</feature>
<proteinExistence type="predicted"/>
<protein>
    <submittedName>
        <fullName evidence="2">Uncharacterized protein</fullName>
    </submittedName>
</protein>
<keyword evidence="1" id="KW-0812">Transmembrane</keyword>
<sequence length="182" mass="19497">MACFMNRLFKLQFLGPCVLFAATLGAELAALALQYAPSSELLWFVNLRIFGIFQRSHALLGSLVGIDGLQFFGVALPLFLLACLGLVVRARPAFTIATHLSAGYAGFLVYAWQYGVPTSAHASLGPVAVPTGAGLYVMATILGACLLSFAITHLLYFQAVGQEICALARWLRPRWTIASTAA</sequence>
<organism evidence="2 3">
    <name type="scientific">Bradyrhizobium ivorense</name>
    <dbReference type="NCBI Taxonomy" id="2511166"/>
    <lineage>
        <taxon>Bacteria</taxon>
        <taxon>Pseudomonadati</taxon>
        <taxon>Pseudomonadota</taxon>
        <taxon>Alphaproteobacteria</taxon>
        <taxon>Hyphomicrobiales</taxon>
        <taxon>Nitrobacteraceae</taxon>
        <taxon>Bradyrhizobium</taxon>
    </lineage>
</organism>
<comment type="caution">
    <text evidence="2">The sequence shown here is derived from an EMBL/GenBank/DDBJ whole genome shotgun (WGS) entry which is preliminary data.</text>
</comment>
<keyword evidence="1" id="KW-0472">Membrane</keyword>
<feature type="transmembrane region" description="Helical" evidence="1">
    <location>
        <begin position="69"/>
        <end position="87"/>
    </location>
</feature>
<dbReference type="Proteomes" id="UP000328092">
    <property type="component" value="Unassembled WGS sequence"/>
</dbReference>
<keyword evidence="1" id="KW-1133">Transmembrane helix</keyword>
<accession>A0A508TD76</accession>
<feature type="transmembrane region" description="Helical" evidence="1">
    <location>
        <begin position="133"/>
        <end position="157"/>
    </location>
</feature>
<evidence type="ECO:0000313" key="2">
    <source>
        <dbReference type="EMBL" id="VIO72280.1"/>
    </source>
</evidence>
<reference evidence="2" key="1">
    <citation type="submission" date="2019-02" db="EMBL/GenBank/DDBJ databases">
        <authorList>
            <person name="Pothier F.J."/>
        </authorList>
    </citation>
    <scope>NUCLEOTIDE SEQUENCE</scope>
    <source>
        <strain evidence="2">CI-1B</strain>
    </source>
</reference>
<name>A0A508TD76_9BRAD</name>
<dbReference type="EMBL" id="CAADFC020000015">
    <property type="protein sequence ID" value="VIO72280.1"/>
    <property type="molecule type" value="Genomic_DNA"/>
</dbReference>